<dbReference type="PANTHER" id="PTHR35734:SF1">
    <property type="entry name" value="OS01G0805200 PROTEIN"/>
    <property type="match status" value="1"/>
</dbReference>
<proteinExistence type="predicted"/>
<sequence length="187" mass="20215">MARSMLTICACAIATIMFGHDAAAFAPSAINVQSSATSARQFSTPFTTASNNAFKESGSRTKSTSSSSSLNMMSEKSNLPVFLDPGTKGGAIVLSLILFVIPIVIYQVATGVFGVDEIEAGRDIGVGFSVITMLLWGSTYIFRVATKDMTYAKQLKDYEDAVIAKRLEELDEDEVQALVEDIEREQF</sequence>
<evidence type="ECO:0000313" key="3">
    <source>
        <dbReference type="EMBL" id="CAD9587947.1"/>
    </source>
</evidence>
<gene>
    <name evidence="3" type="ORF">SMAR0320_LOCUS5883</name>
</gene>
<reference evidence="3" key="1">
    <citation type="submission" date="2021-01" db="EMBL/GenBank/DDBJ databases">
        <authorList>
            <person name="Corre E."/>
            <person name="Pelletier E."/>
            <person name="Niang G."/>
            <person name="Scheremetjew M."/>
            <person name="Finn R."/>
            <person name="Kale V."/>
            <person name="Holt S."/>
            <person name="Cochrane G."/>
            <person name="Meng A."/>
            <person name="Brown T."/>
            <person name="Cohen L."/>
        </authorList>
    </citation>
    <scope>NUCLEOTIDE SEQUENCE</scope>
    <source>
        <strain evidence="3">SM1012Den-03</strain>
    </source>
</reference>
<feature type="transmembrane region" description="Helical" evidence="1">
    <location>
        <begin position="124"/>
        <end position="142"/>
    </location>
</feature>
<feature type="signal peptide" evidence="2">
    <location>
        <begin position="1"/>
        <end position="24"/>
    </location>
</feature>
<evidence type="ECO:0000256" key="1">
    <source>
        <dbReference type="SAM" id="Phobius"/>
    </source>
</evidence>
<keyword evidence="1" id="KW-1133">Transmembrane helix</keyword>
<evidence type="ECO:0000256" key="2">
    <source>
        <dbReference type="SAM" id="SignalP"/>
    </source>
</evidence>
<keyword evidence="2" id="KW-0732">Signal</keyword>
<feature type="transmembrane region" description="Helical" evidence="1">
    <location>
        <begin position="91"/>
        <end position="112"/>
    </location>
</feature>
<dbReference type="InterPro" id="IPR021562">
    <property type="entry name" value="DUF3007"/>
</dbReference>
<keyword evidence="1" id="KW-0472">Membrane</keyword>
<protein>
    <submittedName>
        <fullName evidence="3">Uncharacterized protein</fullName>
    </submittedName>
</protein>
<dbReference type="AlphaFoldDB" id="A0A7S2KVF4"/>
<dbReference type="PANTHER" id="PTHR35734">
    <property type="entry name" value="OS01G0805200 PROTEIN"/>
    <property type="match status" value="1"/>
</dbReference>
<name>A0A7S2KVF4_9STRA</name>
<feature type="chain" id="PRO_5031454687" evidence="2">
    <location>
        <begin position="25"/>
        <end position="187"/>
    </location>
</feature>
<keyword evidence="1" id="KW-0812">Transmembrane</keyword>
<accession>A0A7S2KVF4</accession>
<dbReference type="EMBL" id="HBGZ01008266">
    <property type="protein sequence ID" value="CAD9587947.1"/>
    <property type="molecule type" value="Transcribed_RNA"/>
</dbReference>
<dbReference type="Pfam" id="PF11460">
    <property type="entry name" value="DUF3007"/>
    <property type="match status" value="1"/>
</dbReference>
<organism evidence="3">
    <name type="scientific">Skeletonema marinoi</name>
    <dbReference type="NCBI Taxonomy" id="267567"/>
    <lineage>
        <taxon>Eukaryota</taxon>
        <taxon>Sar</taxon>
        <taxon>Stramenopiles</taxon>
        <taxon>Ochrophyta</taxon>
        <taxon>Bacillariophyta</taxon>
        <taxon>Coscinodiscophyceae</taxon>
        <taxon>Thalassiosirophycidae</taxon>
        <taxon>Thalassiosirales</taxon>
        <taxon>Skeletonemataceae</taxon>
        <taxon>Skeletonema</taxon>
        <taxon>Skeletonema marinoi-dohrnii complex</taxon>
    </lineage>
</organism>